<proteinExistence type="inferred from homology"/>
<dbReference type="EMBL" id="PVWO01000471">
    <property type="protein sequence ID" value="PSB46796.1"/>
    <property type="molecule type" value="Genomic_DNA"/>
</dbReference>
<evidence type="ECO:0000256" key="3">
    <source>
        <dbReference type="ARBA" id="ARBA00022692"/>
    </source>
</evidence>
<dbReference type="PANTHER" id="PTHR43221:SF3">
    <property type="entry name" value="SLL1280 PROTEIN"/>
    <property type="match status" value="1"/>
</dbReference>
<evidence type="ECO:0000313" key="12">
    <source>
        <dbReference type="EMBL" id="PSB46796.1"/>
    </source>
</evidence>
<evidence type="ECO:0000256" key="5">
    <source>
        <dbReference type="ARBA" id="ARBA00022801"/>
    </source>
</evidence>
<evidence type="ECO:0000256" key="10">
    <source>
        <dbReference type="RuleBase" id="RU003983"/>
    </source>
</evidence>
<comment type="caution">
    <text evidence="12">The sequence shown here is derived from an EMBL/GenBank/DDBJ whole genome shotgun (WGS) entry which is preliminary data.</text>
</comment>
<comment type="similarity">
    <text evidence="10">Belongs to the peptidase M48 family.</text>
</comment>
<comment type="cofactor">
    <cofactor evidence="10">
        <name>Zn(2+)</name>
        <dbReference type="ChEBI" id="CHEBI:29105"/>
    </cofactor>
    <text evidence="10">Binds 1 zinc ion per subunit.</text>
</comment>
<keyword evidence="1" id="KW-1003">Cell membrane</keyword>
<dbReference type="Pfam" id="PF01435">
    <property type="entry name" value="Peptidase_M48"/>
    <property type="match status" value="1"/>
</dbReference>
<evidence type="ECO:0000256" key="6">
    <source>
        <dbReference type="ARBA" id="ARBA00022833"/>
    </source>
</evidence>
<evidence type="ECO:0000313" key="13">
    <source>
        <dbReference type="Proteomes" id="UP000238937"/>
    </source>
</evidence>
<feature type="domain" description="Peptidase M48" evidence="11">
    <location>
        <begin position="63"/>
        <end position="214"/>
    </location>
</feature>
<keyword evidence="2 10" id="KW-0645">Protease</keyword>
<dbReference type="RefSeq" id="WP_106311139.1">
    <property type="nucleotide sequence ID" value="NZ_PVWO01000471.1"/>
</dbReference>
<dbReference type="Gene3D" id="3.30.2010.10">
    <property type="entry name" value="Metalloproteases ('zincins'), catalytic domain"/>
    <property type="match status" value="1"/>
</dbReference>
<organism evidence="12 13">
    <name type="scientific">Chamaesiphon polymorphus CCALA 037</name>
    <dbReference type="NCBI Taxonomy" id="2107692"/>
    <lineage>
        <taxon>Bacteria</taxon>
        <taxon>Bacillati</taxon>
        <taxon>Cyanobacteriota</taxon>
        <taxon>Cyanophyceae</taxon>
        <taxon>Gomontiellales</taxon>
        <taxon>Chamaesiphonaceae</taxon>
        <taxon>Chamaesiphon</taxon>
    </lineage>
</organism>
<dbReference type="CDD" id="cd07325">
    <property type="entry name" value="M48_Ste24p_like"/>
    <property type="match status" value="1"/>
</dbReference>
<name>A0A2T1FPA0_9CYAN</name>
<keyword evidence="3" id="KW-0812">Transmembrane</keyword>
<keyword evidence="4" id="KW-0479">Metal-binding</keyword>
<protein>
    <submittedName>
        <fullName evidence="12">Peptidase M48</fullName>
    </submittedName>
</protein>
<dbReference type="PANTHER" id="PTHR43221">
    <property type="entry name" value="PROTEASE HTPX"/>
    <property type="match status" value="1"/>
</dbReference>
<keyword evidence="13" id="KW-1185">Reference proteome</keyword>
<gene>
    <name evidence="12" type="ORF">C7B77_24615</name>
</gene>
<keyword evidence="8 10" id="KW-0482">Metalloprotease</keyword>
<evidence type="ECO:0000256" key="7">
    <source>
        <dbReference type="ARBA" id="ARBA00022989"/>
    </source>
</evidence>
<evidence type="ECO:0000256" key="1">
    <source>
        <dbReference type="ARBA" id="ARBA00022475"/>
    </source>
</evidence>
<keyword evidence="9" id="KW-0472">Membrane</keyword>
<reference evidence="12 13" key="1">
    <citation type="submission" date="2018-03" db="EMBL/GenBank/DDBJ databases">
        <title>The ancient ancestry and fast evolution of plastids.</title>
        <authorList>
            <person name="Moore K.R."/>
            <person name="Magnabosco C."/>
            <person name="Momper L."/>
            <person name="Gold D.A."/>
            <person name="Bosak T."/>
            <person name="Fournier G.P."/>
        </authorList>
    </citation>
    <scope>NUCLEOTIDE SEQUENCE [LARGE SCALE GENOMIC DNA]</scope>
    <source>
        <strain evidence="12 13">CCALA 037</strain>
    </source>
</reference>
<dbReference type="InterPro" id="IPR001915">
    <property type="entry name" value="Peptidase_M48"/>
</dbReference>
<dbReference type="Proteomes" id="UP000238937">
    <property type="component" value="Unassembled WGS sequence"/>
</dbReference>
<evidence type="ECO:0000256" key="8">
    <source>
        <dbReference type="ARBA" id="ARBA00023049"/>
    </source>
</evidence>
<evidence type="ECO:0000259" key="11">
    <source>
        <dbReference type="Pfam" id="PF01435"/>
    </source>
</evidence>
<keyword evidence="6 10" id="KW-0862">Zinc</keyword>
<accession>A0A2T1FPA0</accession>
<dbReference type="GO" id="GO:0006508">
    <property type="term" value="P:proteolysis"/>
    <property type="evidence" value="ECO:0007669"/>
    <property type="project" value="UniProtKB-KW"/>
</dbReference>
<dbReference type="GO" id="GO:0046872">
    <property type="term" value="F:metal ion binding"/>
    <property type="evidence" value="ECO:0007669"/>
    <property type="project" value="UniProtKB-KW"/>
</dbReference>
<evidence type="ECO:0000256" key="9">
    <source>
        <dbReference type="ARBA" id="ARBA00023136"/>
    </source>
</evidence>
<dbReference type="InterPro" id="IPR050083">
    <property type="entry name" value="HtpX_protease"/>
</dbReference>
<dbReference type="AlphaFoldDB" id="A0A2T1FPA0"/>
<evidence type="ECO:0000256" key="2">
    <source>
        <dbReference type="ARBA" id="ARBA00022670"/>
    </source>
</evidence>
<keyword evidence="7" id="KW-1133">Transmembrane helix</keyword>
<evidence type="ECO:0000256" key="4">
    <source>
        <dbReference type="ARBA" id="ARBA00022723"/>
    </source>
</evidence>
<sequence>MTRHIFKELRPESYRHPLDRQALMNLEKMPGLSLLLKKINEYSIDRLVRLQVQGGDFRVNDANFPTLHQALMEAARILDVSPVPELYLHEGTGHISSYAVGVEQPSIGVNLEAMEWLSHDELLFLFGHELARIKSGYIAYQQLSNFMPMLKSVLSNTTLGLGGLAANGVEVALYNWIVMSKFTSDRAGLLACQNIDSAISTLMKLSGLPNEYLNKQTIDAFEAQARQFDTNTLSNLDRVTKIVSFMNYQSPWGVMRAAELLEWADSGEYSRLLEFSI</sequence>
<dbReference type="GO" id="GO:0004222">
    <property type="term" value="F:metalloendopeptidase activity"/>
    <property type="evidence" value="ECO:0007669"/>
    <property type="project" value="InterPro"/>
</dbReference>
<keyword evidence="5 10" id="KW-0378">Hydrolase</keyword>